<feature type="transmembrane region" description="Helical" evidence="7">
    <location>
        <begin position="237"/>
        <end position="255"/>
    </location>
</feature>
<feature type="domain" description="Phosphatidic acid phosphatase type 2/haloperoxidase" evidence="8">
    <location>
        <begin position="110"/>
        <end position="252"/>
    </location>
</feature>
<dbReference type="PANTHER" id="PTHR10165">
    <property type="entry name" value="LIPID PHOSPHATE PHOSPHATASE"/>
    <property type="match status" value="1"/>
</dbReference>
<dbReference type="Pfam" id="PF01569">
    <property type="entry name" value="PAP2"/>
    <property type="match status" value="1"/>
</dbReference>
<feature type="region of interest" description="Disordered" evidence="6">
    <location>
        <begin position="272"/>
        <end position="296"/>
    </location>
</feature>
<feature type="compositionally biased region" description="Low complexity" evidence="6">
    <location>
        <begin position="272"/>
        <end position="282"/>
    </location>
</feature>
<dbReference type="OrthoDB" id="8907274at2759"/>
<dbReference type="GO" id="GO:0006644">
    <property type="term" value="P:phospholipid metabolic process"/>
    <property type="evidence" value="ECO:0007669"/>
    <property type="project" value="InterPro"/>
</dbReference>
<dbReference type="Gene3D" id="1.20.144.10">
    <property type="entry name" value="Phosphatidic acid phosphatase type 2/haloperoxidase"/>
    <property type="match status" value="1"/>
</dbReference>
<evidence type="ECO:0000313" key="9">
    <source>
        <dbReference type="EMBL" id="CAG5127276.1"/>
    </source>
</evidence>
<evidence type="ECO:0000256" key="5">
    <source>
        <dbReference type="ARBA" id="ARBA00023136"/>
    </source>
</evidence>
<name>A0A8S3ZJ89_9EUPU</name>
<gene>
    <name evidence="9" type="ORF">CUNI_LOCUS12834</name>
</gene>
<dbReference type="EMBL" id="CAJHNH020002634">
    <property type="protein sequence ID" value="CAG5127276.1"/>
    <property type="molecule type" value="Genomic_DNA"/>
</dbReference>
<dbReference type="SMART" id="SM00014">
    <property type="entry name" value="acidPPc"/>
    <property type="match status" value="1"/>
</dbReference>
<comment type="similarity">
    <text evidence="2">Belongs to the PA-phosphatase related phosphoesterase family.</text>
</comment>
<reference evidence="9" key="1">
    <citation type="submission" date="2021-04" db="EMBL/GenBank/DDBJ databases">
        <authorList>
            <consortium name="Molecular Ecology Group"/>
        </authorList>
    </citation>
    <scope>NUCLEOTIDE SEQUENCE</scope>
</reference>
<evidence type="ECO:0000256" key="6">
    <source>
        <dbReference type="SAM" id="MobiDB-lite"/>
    </source>
</evidence>
<keyword evidence="10" id="KW-1185">Reference proteome</keyword>
<evidence type="ECO:0000256" key="1">
    <source>
        <dbReference type="ARBA" id="ARBA00004141"/>
    </source>
</evidence>
<dbReference type="CDD" id="cd03384">
    <property type="entry name" value="PAP2_wunen"/>
    <property type="match status" value="1"/>
</dbReference>
<dbReference type="Proteomes" id="UP000678393">
    <property type="component" value="Unassembled WGS sequence"/>
</dbReference>
<dbReference type="SUPFAM" id="SSF48317">
    <property type="entry name" value="Acid phosphatase/Vanadium-dependent haloperoxidase"/>
    <property type="match status" value="1"/>
</dbReference>
<dbReference type="GO" id="GO:0005886">
    <property type="term" value="C:plasma membrane"/>
    <property type="evidence" value="ECO:0007669"/>
    <property type="project" value="TreeGrafter"/>
</dbReference>
<comment type="subcellular location">
    <subcellularLocation>
        <location evidence="1">Membrane</location>
        <topology evidence="1">Multi-pass membrane protein</topology>
    </subcellularLocation>
</comment>
<protein>
    <recommendedName>
        <fullName evidence="8">Phosphatidic acid phosphatase type 2/haloperoxidase domain-containing protein</fullName>
    </recommendedName>
</protein>
<evidence type="ECO:0000256" key="2">
    <source>
        <dbReference type="ARBA" id="ARBA00008816"/>
    </source>
</evidence>
<dbReference type="GO" id="GO:0008195">
    <property type="term" value="F:phosphatidate phosphatase activity"/>
    <property type="evidence" value="ECO:0007669"/>
    <property type="project" value="TreeGrafter"/>
</dbReference>
<dbReference type="InterPro" id="IPR000326">
    <property type="entry name" value="PAP2/HPO"/>
</dbReference>
<feature type="transmembrane region" description="Helical" evidence="7">
    <location>
        <begin position="101"/>
        <end position="123"/>
    </location>
</feature>
<sequence length="316" mass="35174">MSCCHTRRLLFRVLLDLITISLVASGILIIQGTKPYHRGFFCDDESIQYPLLSNTVPMQLAVYVGISVPVAVIALFEFTLRNSHRADVISLRNANTGGSRSWLIATYSTVAVFIFGMAVTQFLTDMAKFSLGRLRPHFLALCNPDFSKFNCSDGYITADVCTFKESFTAMDARLSFPSGHSSFSMYCMLYVILYLQARIVCKIAVLLKPFVQLVFFSLSFFTCLSRISDYMHHWSDVLAGAVLGIVVCVCVVLSLTDFGQYLFHRGSVCEAESQPPVSSSSQDVEEGSGTPFYGSTSYKHLESQEQQRLLQPGQPK</sequence>
<dbReference type="InterPro" id="IPR043216">
    <property type="entry name" value="PAP-like"/>
</dbReference>
<feature type="transmembrane region" description="Helical" evidence="7">
    <location>
        <begin position="60"/>
        <end position="80"/>
    </location>
</feature>
<comment type="caution">
    <text evidence="9">The sequence shown here is derived from an EMBL/GenBank/DDBJ whole genome shotgun (WGS) entry which is preliminary data.</text>
</comment>
<evidence type="ECO:0000256" key="7">
    <source>
        <dbReference type="SAM" id="Phobius"/>
    </source>
</evidence>
<organism evidence="9 10">
    <name type="scientific">Candidula unifasciata</name>
    <dbReference type="NCBI Taxonomy" id="100452"/>
    <lineage>
        <taxon>Eukaryota</taxon>
        <taxon>Metazoa</taxon>
        <taxon>Spiralia</taxon>
        <taxon>Lophotrochozoa</taxon>
        <taxon>Mollusca</taxon>
        <taxon>Gastropoda</taxon>
        <taxon>Heterobranchia</taxon>
        <taxon>Euthyneura</taxon>
        <taxon>Panpulmonata</taxon>
        <taxon>Eupulmonata</taxon>
        <taxon>Stylommatophora</taxon>
        <taxon>Helicina</taxon>
        <taxon>Helicoidea</taxon>
        <taxon>Geomitridae</taxon>
        <taxon>Candidula</taxon>
    </lineage>
</organism>
<proteinExistence type="inferred from homology"/>
<feature type="transmembrane region" description="Helical" evidence="7">
    <location>
        <begin position="9"/>
        <end position="30"/>
    </location>
</feature>
<dbReference type="GO" id="GO:0007165">
    <property type="term" value="P:signal transduction"/>
    <property type="evidence" value="ECO:0007669"/>
    <property type="project" value="TreeGrafter"/>
</dbReference>
<feature type="transmembrane region" description="Helical" evidence="7">
    <location>
        <begin position="183"/>
        <end position="201"/>
    </location>
</feature>
<evidence type="ECO:0000313" key="10">
    <source>
        <dbReference type="Proteomes" id="UP000678393"/>
    </source>
</evidence>
<keyword evidence="3 7" id="KW-0812">Transmembrane</keyword>
<evidence type="ECO:0000256" key="3">
    <source>
        <dbReference type="ARBA" id="ARBA00022692"/>
    </source>
</evidence>
<accession>A0A8S3ZJ89</accession>
<dbReference type="PANTHER" id="PTHR10165:SF103">
    <property type="entry name" value="PHOSPHOLIPID PHOSPHATASE HOMOLOG 1.2 HOMOLOG"/>
    <property type="match status" value="1"/>
</dbReference>
<dbReference type="InterPro" id="IPR036938">
    <property type="entry name" value="PAP2/HPO_sf"/>
</dbReference>
<dbReference type="GO" id="GO:0046839">
    <property type="term" value="P:phospholipid dephosphorylation"/>
    <property type="evidence" value="ECO:0007669"/>
    <property type="project" value="TreeGrafter"/>
</dbReference>
<evidence type="ECO:0000259" key="8">
    <source>
        <dbReference type="SMART" id="SM00014"/>
    </source>
</evidence>
<keyword evidence="5 7" id="KW-0472">Membrane</keyword>
<evidence type="ECO:0000256" key="4">
    <source>
        <dbReference type="ARBA" id="ARBA00022989"/>
    </source>
</evidence>
<keyword evidence="4 7" id="KW-1133">Transmembrane helix</keyword>
<dbReference type="AlphaFoldDB" id="A0A8S3ZJ89"/>